<evidence type="ECO:0000259" key="8">
    <source>
        <dbReference type="PROSITE" id="PS50850"/>
    </source>
</evidence>
<keyword evidence="10" id="KW-1185">Reference proteome</keyword>
<evidence type="ECO:0000313" key="10">
    <source>
        <dbReference type="Proteomes" id="UP001516662"/>
    </source>
</evidence>
<evidence type="ECO:0000313" key="9">
    <source>
        <dbReference type="EMBL" id="MBE4909280.1"/>
    </source>
</evidence>
<dbReference type="PROSITE" id="PS50850">
    <property type="entry name" value="MFS"/>
    <property type="match status" value="1"/>
</dbReference>
<feature type="transmembrane region" description="Helical" evidence="7">
    <location>
        <begin position="270"/>
        <end position="287"/>
    </location>
</feature>
<evidence type="ECO:0000256" key="2">
    <source>
        <dbReference type="ARBA" id="ARBA00022448"/>
    </source>
</evidence>
<feature type="transmembrane region" description="Helical" evidence="7">
    <location>
        <begin position="243"/>
        <end position="263"/>
    </location>
</feature>
<protein>
    <submittedName>
        <fullName evidence="9">MFS transporter</fullName>
    </submittedName>
</protein>
<feature type="transmembrane region" description="Helical" evidence="7">
    <location>
        <begin position="293"/>
        <end position="316"/>
    </location>
</feature>
<feature type="transmembrane region" description="Helical" evidence="7">
    <location>
        <begin position="351"/>
        <end position="368"/>
    </location>
</feature>
<dbReference type="InterPro" id="IPR036259">
    <property type="entry name" value="MFS_trans_sf"/>
</dbReference>
<evidence type="ECO:0000256" key="4">
    <source>
        <dbReference type="ARBA" id="ARBA00022692"/>
    </source>
</evidence>
<dbReference type="RefSeq" id="WP_193537761.1">
    <property type="nucleotide sequence ID" value="NZ_JADCLJ010000022.1"/>
</dbReference>
<accession>A0ABR9QL92</accession>
<dbReference type="Proteomes" id="UP001516662">
    <property type="component" value="Unassembled WGS sequence"/>
</dbReference>
<reference evidence="9 10" key="1">
    <citation type="submission" date="2020-10" db="EMBL/GenBank/DDBJ databases">
        <title>Bacillus sp. HD4P25, an endophyte from a halophyte.</title>
        <authorList>
            <person name="Sun J.-Q."/>
        </authorList>
    </citation>
    <scope>NUCLEOTIDE SEQUENCE [LARGE SCALE GENOMIC DNA]</scope>
    <source>
        <strain evidence="9 10">YIM 93174</strain>
    </source>
</reference>
<feature type="transmembrane region" description="Helical" evidence="7">
    <location>
        <begin position="328"/>
        <end position="345"/>
    </location>
</feature>
<comment type="caution">
    <text evidence="9">The sequence shown here is derived from an EMBL/GenBank/DDBJ whole genome shotgun (WGS) entry which is preliminary data.</text>
</comment>
<keyword evidence="5 7" id="KW-1133">Transmembrane helix</keyword>
<proteinExistence type="predicted"/>
<feature type="transmembrane region" description="Helical" evidence="7">
    <location>
        <begin position="204"/>
        <end position="223"/>
    </location>
</feature>
<dbReference type="PANTHER" id="PTHR43124:SF3">
    <property type="entry name" value="CHLORAMPHENICOL EFFLUX PUMP RV0191"/>
    <property type="match status" value="1"/>
</dbReference>
<gene>
    <name evidence="9" type="ORF">IMZ08_14615</name>
</gene>
<dbReference type="InterPro" id="IPR011701">
    <property type="entry name" value="MFS"/>
</dbReference>
<dbReference type="Pfam" id="PF07690">
    <property type="entry name" value="MFS_1"/>
    <property type="match status" value="1"/>
</dbReference>
<dbReference type="InterPro" id="IPR050189">
    <property type="entry name" value="MFS_Efflux_Transporters"/>
</dbReference>
<evidence type="ECO:0000256" key="6">
    <source>
        <dbReference type="ARBA" id="ARBA00023136"/>
    </source>
</evidence>
<sequence>MRLLFVAVFLVFTGISIASNIYTLIPIYHDISLDLNISSTKAVLASSVFSFCYAIGLLMFGPMSEKFGRKLVIVLGLLCSSITTIIVGLSTSEWLLYLSRGLQGIALATFAPVAFSYTFDLFPAKPRTLVLALINSGFLMAGILGQLVSSFITDYLSWEYVFYFFGLVYFGLFGIGCVLFPKHVVPSQSREVLKNMIRLLKNSLLIKSYLITFTLLLTFVAFYDGITRYLTNELQVESEVLFAIRGAGLLGAVLSLFTGKIIAAVGEMKTLKLGLCLTICSLFPLIILPSPKLIAILSIFFVASISLLLPSIISFIGKNGGEHRGSALSIYSFTLLTGASLGPVLAEFLLFNKLVLLLIGLFTLNLIVGSKLKIKEME</sequence>
<evidence type="ECO:0000256" key="1">
    <source>
        <dbReference type="ARBA" id="ARBA00004651"/>
    </source>
</evidence>
<organism evidence="9 10">
    <name type="scientific">Litchfieldia luteola</name>
    <dbReference type="NCBI Taxonomy" id="682179"/>
    <lineage>
        <taxon>Bacteria</taxon>
        <taxon>Bacillati</taxon>
        <taxon>Bacillota</taxon>
        <taxon>Bacilli</taxon>
        <taxon>Bacillales</taxon>
        <taxon>Bacillaceae</taxon>
        <taxon>Litchfieldia</taxon>
    </lineage>
</organism>
<feature type="domain" description="Major facilitator superfamily (MFS) profile" evidence="8">
    <location>
        <begin position="1"/>
        <end position="378"/>
    </location>
</feature>
<keyword evidence="2" id="KW-0813">Transport</keyword>
<dbReference type="CDD" id="cd17324">
    <property type="entry name" value="MFS_NepI_like"/>
    <property type="match status" value="1"/>
</dbReference>
<keyword evidence="6 7" id="KW-0472">Membrane</keyword>
<feature type="transmembrane region" description="Helical" evidence="7">
    <location>
        <begin position="160"/>
        <end position="180"/>
    </location>
</feature>
<comment type="subcellular location">
    <subcellularLocation>
        <location evidence="1">Cell membrane</location>
        <topology evidence="1">Multi-pass membrane protein</topology>
    </subcellularLocation>
</comment>
<dbReference type="SUPFAM" id="SSF103473">
    <property type="entry name" value="MFS general substrate transporter"/>
    <property type="match status" value="1"/>
</dbReference>
<keyword evidence="4 7" id="KW-0812">Transmembrane</keyword>
<dbReference type="PANTHER" id="PTHR43124">
    <property type="entry name" value="PURINE EFFLUX PUMP PBUE"/>
    <property type="match status" value="1"/>
</dbReference>
<dbReference type="Gene3D" id="1.20.1250.20">
    <property type="entry name" value="MFS general substrate transporter like domains"/>
    <property type="match status" value="1"/>
</dbReference>
<dbReference type="EMBL" id="JADCLJ010000022">
    <property type="protein sequence ID" value="MBE4909280.1"/>
    <property type="molecule type" value="Genomic_DNA"/>
</dbReference>
<name>A0ABR9QL92_9BACI</name>
<keyword evidence="3" id="KW-1003">Cell membrane</keyword>
<feature type="transmembrane region" description="Helical" evidence="7">
    <location>
        <begin position="72"/>
        <end position="90"/>
    </location>
</feature>
<feature type="transmembrane region" description="Helical" evidence="7">
    <location>
        <begin position="129"/>
        <end position="148"/>
    </location>
</feature>
<evidence type="ECO:0000256" key="5">
    <source>
        <dbReference type="ARBA" id="ARBA00022989"/>
    </source>
</evidence>
<feature type="transmembrane region" description="Helical" evidence="7">
    <location>
        <begin position="102"/>
        <end position="122"/>
    </location>
</feature>
<dbReference type="InterPro" id="IPR020846">
    <property type="entry name" value="MFS_dom"/>
</dbReference>
<evidence type="ECO:0000256" key="7">
    <source>
        <dbReference type="SAM" id="Phobius"/>
    </source>
</evidence>
<evidence type="ECO:0000256" key="3">
    <source>
        <dbReference type="ARBA" id="ARBA00022475"/>
    </source>
</evidence>
<feature type="transmembrane region" description="Helical" evidence="7">
    <location>
        <begin position="42"/>
        <end position="60"/>
    </location>
</feature>